<dbReference type="AlphaFoldDB" id="A0A7E4WA90"/>
<accession>A0A7E4WA90</accession>
<evidence type="ECO:0000313" key="3">
    <source>
        <dbReference type="WBParaSite" id="Pan_g8016.t1"/>
    </source>
</evidence>
<dbReference type="Proteomes" id="UP000492821">
    <property type="component" value="Unassembled WGS sequence"/>
</dbReference>
<evidence type="ECO:0000256" key="1">
    <source>
        <dbReference type="SAM" id="MobiDB-lite"/>
    </source>
</evidence>
<reference evidence="3" key="2">
    <citation type="submission" date="2020-10" db="UniProtKB">
        <authorList>
            <consortium name="WormBaseParasite"/>
        </authorList>
    </citation>
    <scope>IDENTIFICATION</scope>
</reference>
<name>A0A7E4WA90_PANRE</name>
<feature type="compositionally biased region" description="Basic and acidic residues" evidence="1">
    <location>
        <begin position="28"/>
        <end position="41"/>
    </location>
</feature>
<evidence type="ECO:0000313" key="2">
    <source>
        <dbReference type="Proteomes" id="UP000492821"/>
    </source>
</evidence>
<sequence length="82" mass="9085">MHRSGPVDVIHANPCHDPTISESGSMDPHNRNNSDTEMEMAQHGDTVEVRHFDKQAPGAPGKCHLCAIASKHWMACSRNQRL</sequence>
<organism evidence="2 3">
    <name type="scientific">Panagrellus redivivus</name>
    <name type="common">Microworm</name>
    <dbReference type="NCBI Taxonomy" id="6233"/>
    <lineage>
        <taxon>Eukaryota</taxon>
        <taxon>Metazoa</taxon>
        <taxon>Ecdysozoa</taxon>
        <taxon>Nematoda</taxon>
        <taxon>Chromadorea</taxon>
        <taxon>Rhabditida</taxon>
        <taxon>Tylenchina</taxon>
        <taxon>Panagrolaimomorpha</taxon>
        <taxon>Panagrolaimoidea</taxon>
        <taxon>Panagrolaimidae</taxon>
        <taxon>Panagrellus</taxon>
    </lineage>
</organism>
<dbReference type="WBParaSite" id="Pan_g8016.t1">
    <property type="protein sequence ID" value="Pan_g8016.t1"/>
    <property type="gene ID" value="Pan_g8016"/>
</dbReference>
<feature type="region of interest" description="Disordered" evidence="1">
    <location>
        <begin position="1"/>
        <end position="41"/>
    </location>
</feature>
<proteinExistence type="predicted"/>
<protein>
    <submittedName>
        <fullName evidence="3">Uncharacterized protein</fullName>
    </submittedName>
</protein>
<reference evidence="2" key="1">
    <citation type="journal article" date="2013" name="Genetics">
        <title>The draft genome and transcriptome of Panagrellus redivivus are shaped by the harsh demands of a free-living lifestyle.</title>
        <authorList>
            <person name="Srinivasan J."/>
            <person name="Dillman A.R."/>
            <person name="Macchietto M.G."/>
            <person name="Heikkinen L."/>
            <person name="Lakso M."/>
            <person name="Fracchia K.M."/>
            <person name="Antoshechkin I."/>
            <person name="Mortazavi A."/>
            <person name="Wong G."/>
            <person name="Sternberg P.W."/>
        </authorList>
    </citation>
    <scope>NUCLEOTIDE SEQUENCE [LARGE SCALE GENOMIC DNA]</scope>
    <source>
        <strain evidence="2">MT8872</strain>
    </source>
</reference>
<keyword evidence="2" id="KW-1185">Reference proteome</keyword>